<dbReference type="AlphaFoldDB" id="A0A2H3CVB5"/>
<evidence type="ECO:0000313" key="1">
    <source>
        <dbReference type="EMBL" id="PBK86985.1"/>
    </source>
</evidence>
<keyword evidence="2" id="KW-1185">Reference proteome</keyword>
<evidence type="ECO:0000313" key="2">
    <source>
        <dbReference type="Proteomes" id="UP000217790"/>
    </source>
</evidence>
<gene>
    <name evidence="1" type="ORF">ARMGADRAFT_474367</name>
</gene>
<dbReference type="EMBL" id="KZ293681">
    <property type="protein sequence ID" value="PBK86985.1"/>
    <property type="molecule type" value="Genomic_DNA"/>
</dbReference>
<dbReference type="Gene3D" id="3.30.710.10">
    <property type="entry name" value="Potassium Channel Kv1.1, Chain A"/>
    <property type="match status" value="1"/>
</dbReference>
<dbReference type="OMA" id="YWENITV"/>
<sequence length="264" mass="30789">MPHDLFIYSKSFCEPSVMGYDHLEEPLVVQPMSQSPSRSESYYWENITVQVEDNLFRFPKHHLMGRSEAFRSMLAMPQGSNEPEGFSDDRPIKLLGISKIDFERLLQVLHPMDAQKQPHLSTDAWLSVIRLSSLWRLADTRNIAISRLTTLLWKIDPVDRVILSRNYSVAQWLSSGFIDLVHRVEMVSEEEAEKIGLETALQIQRVRETFLRTAYKVEKSNNRFYYQINDTEPSFDRDKVKNAVEKMFKKELEIIEADGALFNE</sequence>
<dbReference type="OrthoDB" id="2593747at2759"/>
<dbReference type="InterPro" id="IPR011333">
    <property type="entry name" value="SKP1/BTB/POZ_sf"/>
</dbReference>
<proteinExistence type="predicted"/>
<evidence type="ECO:0008006" key="3">
    <source>
        <dbReference type="Google" id="ProtNLM"/>
    </source>
</evidence>
<protein>
    <recommendedName>
        <fullName evidence="3">BTB domain-containing protein</fullName>
    </recommendedName>
</protein>
<reference evidence="2" key="1">
    <citation type="journal article" date="2017" name="Nat. Ecol. Evol.">
        <title>Genome expansion and lineage-specific genetic innovations in the forest pathogenic fungi Armillaria.</title>
        <authorList>
            <person name="Sipos G."/>
            <person name="Prasanna A.N."/>
            <person name="Walter M.C."/>
            <person name="O'Connor E."/>
            <person name="Balint B."/>
            <person name="Krizsan K."/>
            <person name="Kiss B."/>
            <person name="Hess J."/>
            <person name="Varga T."/>
            <person name="Slot J."/>
            <person name="Riley R."/>
            <person name="Boka B."/>
            <person name="Rigling D."/>
            <person name="Barry K."/>
            <person name="Lee J."/>
            <person name="Mihaltcheva S."/>
            <person name="LaButti K."/>
            <person name="Lipzen A."/>
            <person name="Waldron R."/>
            <person name="Moloney N.M."/>
            <person name="Sperisen C."/>
            <person name="Kredics L."/>
            <person name="Vagvoelgyi C."/>
            <person name="Patrignani A."/>
            <person name="Fitzpatrick D."/>
            <person name="Nagy I."/>
            <person name="Doyle S."/>
            <person name="Anderson J.B."/>
            <person name="Grigoriev I.V."/>
            <person name="Gueldener U."/>
            <person name="Muensterkoetter M."/>
            <person name="Nagy L.G."/>
        </authorList>
    </citation>
    <scope>NUCLEOTIDE SEQUENCE [LARGE SCALE GENOMIC DNA]</scope>
    <source>
        <strain evidence="2">Ar21-2</strain>
    </source>
</reference>
<accession>A0A2H3CVB5</accession>
<name>A0A2H3CVB5_ARMGA</name>
<dbReference type="Proteomes" id="UP000217790">
    <property type="component" value="Unassembled WGS sequence"/>
</dbReference>
<dbReference type="InParanoid" id="A0A2H3CVB5"/>
<organism evidence="1 2">
    <name type="scientific">Armillaria gallica</name>
    <name type="common">Bulbous honey fungus</name>
    <name type="synonym">Armillaria bulbosa</name>
    <dbReference type="NCBI Taxonomy" id="47427"/>
    <lineage>
        <taxon>Eukaryota</taxon>
        <taxon>Fungi</taxon>
        <taxon>Dikarya</taxon>
        <taxon>Basidiomycota</taxon>
        <taxon>Agaricomycotina</taxon>
        <taxon>Agaricomycetes</taxon>
        <taxon>Agaricomycetidae</taxon>
        <taxon>Agaricales</taxon>
        <taxon>Marasmiineae</taxon>
        <taxon>Physalacriaceae</taxon>
        <taxon>Armillaria</taxon>
    </lineage>
</organism>